<dbReference type="Pfam" id="PF00534">
    <property type="entry name" value="Glycos_transf_1"/>
    <property type="match status" value="1"/>
</dbReference>
<feature type="domain" description="Glycosyl transferase family 1" evidence="1">
    <location>
        <begin position="3"/>
        <end position="64"/>
    </location>
</feature>
<dbReference type="PANTHER" id="PTHR45947:SF3">
    <property type="entry name" value="SULFOQUINOVOSYL TRANSFERASE SQD2"/>
    <property type="match status" value="1"/>
</dbReference>
<accession>A0A3B0TWV2</accession>
<evidence type="ECO:0000259" key="1">
    <source>
        <dbReference type="Pfam" id="PF00534"/>
    </source>
</evidence>
<gene>
    <name evidence="2" type="ORF">MNBD_BACTEROID05-648</name>
</gene>
<organism evidence="2">
    <name type="scientific">hydrothermal vent metagenome</name>
    <dbReference type="NCBI Taxonomy" id="652676"/>
    <lineage>
        <taxon>unclassified sequences</taxon>
        <taxon>metagenomes</taxon>
        <taxon>ecological metagenomes</taxon>
    </lineage>
</organism>
<protein>
    <recommendedName>
        <fullName evidence="1">Glycosyl transferase family 1 domain-containing protein</fullName>
    </recommendedName>
</protein>
<proteinExistence type="predicted"/>
<evidence type="ECO:0000313" key="2">
    <source>
        <dbReference type="EMBL" id="VAW16589.1"/>
    </source>
</evidence>
<dbReference type="Gene3D" id="3.40.50.2000">
    <property type="entry name" value="Glycogen Phosphorylase B"/>
    <property type="match status" value="1"/>
</dbReference>
<dbReference type="EMBL" id="UOEN01000333">
    <property type="protein sequence ID" value="VAW16589.1"/>
    <property type="molecule type" value="Genomic_DNA"/>
</dbReference>
<dbReference type="SUPFAM" id="SSF53649">
    <property type="entry name" value="Alkaline phosphatase-like"/>
    <property type="match status" value="1"/>
</dbReference>
<dbReference type="GO" id="GO:0016757">
    <property type="term" value="F:glycosyltransferase activity"/>
    <property type="evidence" value="ECO:0007669"/>
    <property type="project" value="InterPro"/>
</dbReference>
<reference evidence="2" key="1">
    <citation type="submission" date="2018-06" db="EMBL/GenBank/DDBJ databases">
        <authorList>
            <person name="Zhirakovskaya E."/>
        </authorList>
    </citation>
    <scope>NUCLEOTIDE SEQUENCE</scope>
</reference>
<feature type="non-terminal residue" evidence="2">
    <location>
        <position position="426"/>
    </location>
</feature>
<feature type="non-terminal residue" evidence="2">
    <location>
        <position position="1"/>
    </location>
</feature>
<dbReference type="SUPFAM" id="SSF53756">
    <property type="entry name" value="UDP-Glycosyltransferase/glycogen phosphorylase"/>
    <property type="match status" value="1"/>
</dbReference>
<dbReference type="AlphaFoldDB" id="A0A3B0TWV2"/>
<dbReference type="InterPro" id="IPR050194">
    <property type="entry name" value="Glycosyltransferase_grp1"/>
</dbReference>
<dbReference type="Gene3D" id="3.40.720.10">
    <property type="entry name" value="Alkaline Phosphatase, subunit A"/>
    <property type="match status" value="1"/>
</dbReference>
<name>A0A3B0TWV2_9ZZZZ</name>
<dbReference type="PANTHER" id="PTHR45947">
    <property type="entry name" value="SULFOQUINOVOSYL TRANSFERASE SQD2"/>
    <property type="match status" value="1"/>
</dbReference>
<dbReference type="InterPro" id="IPR017850">
    <property type="entry name" value="Alkaline_phosphatase_core_sf"/>
</dbReference>
<dbReference type="InterPro" id="IPR001296">
    <property type="entry name" value="Glyco_trans_1"/>
</dbReference>
<sequence length="426" mass="48362">YAMDIFVFTSHSETQGVVLTEAMACGIPVVAIDAQGVRDIVKDKVNGRLIHCETKMIQKDNKLLTQKKSFGDVSEFVSALMWCKNQSKSNFKNLKRHAQETSQDYSAKICTESLLNVYNRALSQKVSIRDIKNSSWQQTMKRIRMEWNMAKNFVDASQAAMSETALNAKNIKKSRIRKWVVRIKRWLNKHEWSAHILKLSVSQGDESQRGLVLIQVDGFSRFQFQEAINNNRMPFLKGLLNEQRYANYSFYTGLPSSTPSVQGELFYGVKQSVPAFSYFDQKVQKTLTMYDGDSAIEIQDRLESKGNQFLLEGGSSYSNVFSGGAKESHFCASSLGWSRMWRTVSLGRIIVIICTHFLSLVRISFLILLEILLGAIDFVRGLIEGENFLKEIKFVPTRAIICILLRDLISLGVKIDIARGLPIIHL</sequence>